<accession>A0A412W297</accession>
<comment type="similarity">
    <text evidence="2">Belongs to the SusD family.</text>
</comment>
<dbReference type="InterPro" id="IPR033985">
    <property type="entry name" value="SusD-like_N"/>
</dbReference>
<dbReference type="Proteomes" id="UP000283426">
    <property type="component" value="Unassembled WGS sequence"/>
</dbReference>
<protein>
    <submittedName>
        <fullName evidence="9">RagB/SusD family nutrient uptake outer membrane protein</fullName>
    </submittedName>
</protein>
<keyword evidence="5" id="KW-0998">Cell outer membrane</keyword>
<dbReference type="Pfam" id="PF07980">
    <property type="entry name" value="SusD_RagB"/>
    <property type="match status" value="1"/>
</dbReference>
<dbReference type="InterPro" id="IPR011990">
    <property type="entry name" value="TPR-like_helical_dom_sf"/>
</dbReference>
<feature type="domain" description="RagB/SusD" evidence="7">
    <location>
        <begin position="342"/>
        <end position="454"/>
    </location>
</feature>
<dbReference type="SUPFAM" id="SSF48452">
    <property type="entry name" value="TPR-like"/>
    <property type="match status" value="1"/>
</dbReference>
<keyword evidence="3 6" id="KW-0732">Signal</keyword>
<feature type="domain" description="SusD-like N-terminal" evidence="8">
    <location>
        <begin position="21"/>
        <end position="203"/>
    </location>
</feature>
<evidence type="ECO:0000259" key="8">
    <source>
        <dbReference type="Pfam" id="PF14322"/>
    </source>
</evidence>
<comment type="caution">
    <text evidence="9">The sequence shown here is derived from an EMBL/GenBank/DDBJ whole genome shotgun (WGS) entry which is preliminary data.</text>
</comment>
<reference evidence="9 10" key="1">
    <citation type="submission" date="2018-08" db="EMBL/GenBank/DDBJ databases">
        <title>A genome reference for cultivated species of the human gut microbiota.</title>
        <authorList>
            <person name="Zou Y."/>
            <person name="Xue W."/>
            <person name="Luo G."/>
        </authorList>
    </citation>
    <scope>NUCLEOTIDE SEQUENCE [LARGE SCALE GENOMIC DNA]</scope>
    <source>
        <strain evidence="9 10">AF14-6AC</strain>
    </source>
</reference>
<sequence length="486" mass="56544">MKKYSILFLILSLAMSACDNFLSVKPKAEIVEHVFYDTPEGFEDALYGAYSTLSASELYGEYLSWGMLDVFGQYYKKASINDDIKIILTLEHERLRGYYSMIWSKAYATIGYVNNVLRNLDRKNEQSMHYYKLYKGEALGLRAYLHFDLVRLFAPSIQSKPHAQAIPYVTIYEALVSPFKSVTEVYDLVIKDLKEAEQLLQEDETLFNYPRSFRLDDGFVTCREIHFNLYAAQALLARVYWMKGDLDNALIYARKVIDSKKFPLEDKLNLRSFLAGVISGKETIWGVYSTKLLDGIKKNFYTYDPTFTWLPADDNAALYSVAQEDGNDMRGNEWFRVLLGDNESDKVVRCMKIVNETKINTPAEFSSKWIEGINLIRIPEMYLIAAEALLDKDIELAQDYFDTFIESRGLFKYKDRPGSPRITLEDIIKERRKEFVQEGQYFFTLKRGNMDIYVDALKTELKGSDELYTLLIPNEEFEYRYTEKDN</sequence>
<evidence type="ECO:0000313" key="10">
    <source>
        <dbReference type="Proteomes" id="UP000283426"/>
    </source>
</evidence>
<dbReference type="Gene3D" id="1.25.40.390">
    <property type="match status" value="1"/>
</dbReference>
<proteinExistence type="inferred from homology"/>
<name>A0A412W297_9BACT</name>
<feature type="chain" id="PRO_5019356396" evidence="6">
    <location>
        <begin position="20"/>
        <end position="486"/>
    </location>
</feature>
<dbReference type="RefSeq" id="WP_118108621.1">
    <property type="nucleotide sequence ID" value="NZ_QRYW01000064.1"/>
</dbReference>
<gene>
    <name evidence="9" type="ORF">DWW24_20625</name>
</gene>
<dbReference type="InterPro" id="IPR012944">
    <property type="entry name" value="SusD_RagB_dom"/>
</dbReference>
<comment type="subcellular location">
    <subcellularLocation>
        <location evidence="1">Cell outer membrane</location>
    </subcellularLocation>
</comment>
<evidence type="ECO:0000313" key="9">
    <source>
        <dbReference type="EMBL" id="RGV17835.1"/>
    </source>
</evidence>
<evidence type="ECO:0000256" key="5">
    <source>
        <dbReference type="ARBA" id="ARBA00023237"/>
    </source>
</evidence>
<evidence type="ECO:0000256" key="6">
    <source>
        <dbReference type="SAM" id="SignalP"/>
    </source>
</evidence>
<organism evidence="9 10">
    <name type="scientific">Odoribacter splanchnicus</name>
    <dbReference type="NCBI Taxonomy" id="28118"/>
    <lineage>
        <taxon>Bacteria</taxon>
        <taxon>Pseudomonadati</taxon>
        <taxon>Bacteroidota</taxon>
        <taxon>Bacteroidia</taxon>
        <taxon>Bacteroidales</taxon>
        <taxon>Odoribacteraceae</taxon>
        <taxon>Odoribacter</taxon>
    </lineage>
</organism>
<evidence type="ECO:0000256" key="4">
    <source>
        <dbReference type="ARBA" id="ARBA00023136"/>
    </source>
</evidence>
<evidence type="ECO:0000259" key="7">
    <source>
        <dbReference type="Pfam" id="PF07980"/>
    </source>
</evidence>
<dbReference type="Gene3D" id="1.25.40.900">
    <property type="match status" value="1"/>
</dbReference>
<dbReference type="GO" id="GO:0009279">
    <property type="term" value="C:cell outer membrane"/>
    <property type="evidence" value="ECO:0007669"/>
    <property type="project" value="UniProtKB-SubCell"/>
</dbReference>
<evidence type="ECO:0000256" key="3">
    <source>
        <dbReference type="ARBA" id="ARBA00022729"/>
    </source>
</evidence>
<keyword evidence="4" id="KW-0472">Membrane</keyword>
<feature type="signal peptide" evidence="6">
    <location>
        <begin position="1"/>
        <end position="19"/>
    </location>
</feature>
<dbReference type="Pfam" id="PF14322">
    <property type="entry name" value="SusD-like_3"/>
    <property type="match status" value="1"/>
</dbReference>
<evidence type="ECO:0000256" key="2">
    <source>
        <dbReference type="ARBA" id="ARBA00006275"/>
    </source>
</evidence>
<evidence type="ECO:0000256" key="1">
    <source>
        <dbReference type="ARBA" id="ARBA00004442"/>
    </source>
</evidence>
<dbReference type="PROSITE" id="PS51257">
    <property type="entry name" value="PROKAR_LIPOPROTEIN"/>
    <property type="match status" value="1"/>
</dbReference>
<dbReference type="AlphaFoldDB" id="A0A412W297"/>
<dbReference type="EMBL" id="QRYW01000064">
    <property type="protein sequence ID" value="RGV17835.1"/>
    <property type="molecule type" value="Genomic_DNA"/>
</dbReference>